<keyword evidence="4" id="KW-1185">Reference proteome</keyword>
<evidence type="ECO:0000313" key="3">
    <source>
        <dbReference type="EnsemblPlants" id="KQK18270"/>
    </source>
</evidence>
<dbReference type="EnsemblPlants" id="KQK18270">
    <property type="protein sequence ID" value="KQK18270"/>
    <property type="gene ID" value="BRADI_1g40350v3"/>
</dbReference>
<dbReference type="PANTHER" id="PTHR47482:SF5">
    <property type="entry name" value="FAR1 DOMAIN-CONTAINING PROTEIN"/>
    <property type="match status" value="1"/>
</dbReference>
<evidence type="ECO:0000313" key="4">
    <source>
        <dbReference type="Proteomes" id="UP000008810"/>
    </source>
</evidence>
<feature type="compositionally biased region" description="Basic residues" evidence="1">
    <location>
        <begin position="60"/>
        <end position="70"/>
    </location>
</feature>
<name>A0A0Q3NLF9_BRADI</name>
<evidence type="ECO:0000313" key="2">
    <source>
        <dbReference type="EMBL" id="KQK18270.1"/>
    </source>
</evidence>
<dbReference type="AlphaFoldDB" id="A0A0Q3NLF9"/>
<dbReference type="EMBL" id="CM000880">
    <property type="protein sequence ID" value="KQK18270.1"/>
    <property type="molecule type" value="Genomic_DNA"/>
</dbReference>
<reference evidence="3" key="3">
    <citation type="submission" date="2018-08" db="UniProtKB">
        <authorList>
            <consortium name="EnsemblPlants"/>
        </authorList>
    </citation>
    <scope>IDENTIFICATION</scope>
    <source>
        <strain evidence="3">cv. Bd21</strain>
    </source>
</reference>
<dbReference type="Proteomes" id="UP000008810">
    <property type="component" value="Chromosome 1"/>
</dbReference>
<gene>
    <name evidence="2" type="ORF">BRADI_1g40350v3</name>
</gene>
<protein>
    <submittedName>
        <fullName evidence="2 3">Uncharacterized protein</fullName>
    </submittedName>
</protein>
<dbReference type="InParanoid" id="A0A0Q3NLF9"/>
<organism evidence="2">
    <name type="scientific">Brachypodium distachyon</name>
    <name type="common">Purple false brome</name>
    <name type="synonym">Trachynia distachya</name>
    <dbReference type="NCBI Taxonomy" id="15368"/>
    <lineage>
        <taxon>Eukaryota</taxon>
        <taxon>Viridiplantae</taxon>
        <taxon>Streptophyta</taxon>
        <taxon>Embryophyta</taxon>
        <taxon>Tracheophyta</taxon>
        <taxon>Spermatophyta</taxon>
        <taxon>Magnoliopsida</taxon>
        <taxon>Liliopsida</taxon>
        <taxon>Poales</taxon>
        <taxon>Poaceae</taxon>
        <taxon>BOP clade</taxon>
        <taxon>Pooideae</taxon>
        <taxon>Stipodae</taxon>
        <taxon>Brachypodieae</taxon>
        <taxon>Brachypodium</taxon>
    </lineage>
</organism>
<dbReference type="OrthoDB" id="692211at2759"/>
<dbReference type="ExpressionAtlas" id="A0A0Q3NLF9">
    <property type="expression patterns" value="baseline"/>
</dbReference>
<reference evidence="2" key="2">
    <citation type="submission" date="2017-06" db="EMBL/GenBank/DDBJ databases">
        <title>WGS assembly of Brachypodium distachyon.</title>
        <authorList>
            <consortium name="The International Brachypodium Initiative"/>
            <person name="Lucas S."/>
            <person name="Harmon-Smith M."/>
            <person name="Lail K."/>
            <person name="Tice H."/>
            <person name="Grimwood J."/>
            <person name="Bruce D."/>
            <person name="Barry K."/>
            <person name="Shu S."/>
            <person name="Lindquist E."/>
            <person name="Wang M."/>
            <person name="Pitluck S."/>
            <person name="Vogel J.P."/>
            <person name="Garvin D.F."/>
            <person name="Mockler T.C."/>
            <person name="Schmutz J."/>
            <person name="Rokhsar D."/>
            <person name="Bevan M.W."/>
        </authorList>
    </citation>
    <scope>NUCLEOTIDE SEQUENCE</scope>
    <source>
        <strain evidence="2">Bd21</strain>
    </source>
</reference>
<proteinExistence type="predicted"/>
<sequence length="144" mass="16405">MVYTRWSKRSVRPSGSLSIRARRRRPYKIAATRHGEKEFWTLMLLKVHRGGEARDLRWRTGPHHGRKAKDRPRVGAVADGRGASPGRVTALEESLKTYAETRTGLVVEPVIGTRFDSLAEAYEFNLFSWEVGFGIRYGKSRSNC</sequence>
<evidence type="ECO:0000256" key="1">
    <source>
        <dbReference type="SAM" id="MobiDB-lite"/>
    </source>
</evidence>
<accession>A0A0Q3NLF9</accession>
<dbReference type="PANTHER" id="PTHR47482">
    <property type="entry name" value="OS11G0632001 PROTEIN"/>
    <property type="match status" value="1"/>
</dbReference>
<reference evidence="2 3" key="1">
    <citation type="journal article" date="2010" name="Nature">
        <title>Genome sequencing and analysis of the model grass Brachypodium distachyon.</title>
        <authorList>
            <consortium name="International Brachypodium Initiative"/>
        </authorList>
    </citation>
    <scope>NUCLEOTIDE SEQUENCE [LARGE SCALE GENOMIC DNA]</scope>
    <source>
        <strain evidence="2 3">Bd21</strain>
    </source>
</reference>
<feature type="region of interest" description="Disordered" evidence="1">
    <location>
        <begin position="56"/>
        <end position="83"/>
    </location>
</feature>
<dbReference type="Gramene" id="KQK18270">
    <property type="protein sequence ID" value="KQK18270"/>
    <property type="gene ID" value="BRADI_1g40350v3"/>
</dbReference>